<evidence type="ECO:0000256" key="1">
    <source>
        <dbReference type="SAM" id="MobiDB-lite"/>
    </source>
</evidence>
<evidence type="ECO:0000313" key="5">
    <source>
        <dbReference type="EMBL" id="POO50102.1"/>
    </source>
</evidence>
<feature type="compositionally biased region" description="Basic and acidic residues" evidence="1">
    <location>
        <begin position="38"/>
        <end position="54"/>
    </location>
</feature>
<dbReference type="STRING" id="1907666.DSM25559_0837"/>
<evidence type="ECO:0000313" key="9">
    <source>
        <dbReference type="Proteomes" id="UP001277561"/>
    </source>
</evidence>
<dbReference type="Proteomes" id="UP001277561">
    <property type="component" value="Unassembled WGS sequence"/>
</dbReference>
<accession>A0A2S4E985</accession>
<dbReference type="EMBL" id="JAVRAF010000002">
    <property type="protein sequence ID" value="MDX8302301.1"/>
    <property type="molecule type" value="Genomic_DNA"/>
</dbReference>
<dbReference type="AlphaFoldDB" id="A0A1R3TBU0"/>
<evidence type="ECO:0000313" key="6">
    <source>
        <dbReference type="EMBL" id="SCX09447.1"/>
    </source>
</evidence>
<dbReference type="EMBL" id="JAVRAD010000002">
    <property type="protein sequence ID" value="MDX8329001.1"/>
    <property type="molecule type" value="Genomic_DNA"/>
</dbReference>
<dbReference type="Proteomes" id="UP000187891">
    <property type="component" value="Unassembled WGS sequence"/>
</dbReference>
<evidence type="ECO:0000313" key="3">
    <source>
        <dbReference type="EMBL" id="MDX8302301.1"/>
    </source>
</evidence>
<name>A0A1R3TBU0_9HYPH</name>
<dbReference type="EMBL" id="FMUE01000002">
    <property type="protein sequence ID" value="SCX09447.1"/>
    <property type="molecule type" value="Genomic_DNA"/>
</dbReference>
<reference evidence="3 9" key="4">
    <citation type="journal article" date="2023" name="Phytobiomes J">
        <title>Deciphering the key players within the bacterial microbiota associated with aerial crown gall tumors on rhododendron: Insights into the gallobiome.</title>
        <authorList>
            <person name="Kuzmanovic N."/>
            <person name="Nesme J."/>
            <person name="Wolf J."/>
            <person name="Neumann-Schaal M."/>
            <person name="Petersen J."/>
            <person name="Fernandez-Gnecco G."/>
            <person name="Sproeer C."/>
            <person name="Bunk B."/>
            <person name="Overmann J."/>
            <person name="Sorensen S.J."/>
            <person name="Idczak E."/>
            <person name="Smalla K."/>
        </authorList>
    </citation>
    <scope>NUCLEOTIDE SEQUENCE [LARGE SCALE GENOMIC DNA]</scope>
    <source>
        <strain evidence="3">Rho-11.1</strain>
        <strain evidence="4">Rho-14.1</strain>
        <strain evidence="9">rho-14.1</strain>
    </source>
</reference>
<feature type="chain" id="PRO_5044564657" evidence="2">
    <location>
        <begin position="28"/>
        <end position="113"/>
    </location>
</feature>
<reference evidence="5 8" key="3">
    <citation type="journal article" date="2018" name="Syst. Appl. Microbiol.">
        <title>Agrobacterium rosae sp. nov., isolated from galls on different agricultural crops.</title>
        <authorList>
            <person name="Kuzmanovic N."/>
            <person name="Pulawska J."/>
            <person name="Smalla K."/>
            <person name="Nesme X."/>
        </authorList>
    </citation>
    <scope>NUCLEOTIDE SEQUENCE [LARGE SCALE GENOMIC DNA]</scope>
    <source>
        <strain evidence="5 8">NCPPB 1650</strain>
    </source>
</reference>
<protein>
    <submittedName>
        <fullName evidence="6">Uncharacterized protein</fullName>
    </submittedName>
</protein>
<organism evidence="6 7">
    <name type="scientific">Agrobacterium rosae</name>
    <dbReference type="NCBI Taxonomy" id="1972867"/>
    <lineage>
        <taxon>Bacteria</taxon>
        <taxon>Pseudomonadati</taxon>
        <taxon>Pseudomonadota</taxon>
        <taxon>Alphaproteobacteria</taxon>
        <taxon>Hyphomicrobiales</taxon>
        <taxon>Rhizobiaceae</taxon>
        <taxon>Rhizobium/Agrobacterium group</taxon>
        <taxon>Agrobacterium</taxon>
    </lineage>
</organism>
<keyword evidence="2" id="KW-0732">Signal</keyword>
<proteinExistence type="predicted"/>
<dbReference type="Proteomes" id="UP000237447">
    <property type="component" value="Unassembled WGS sequence"/>
</dbReference>
<dbReference type="GeneID" id="86881029"/>
<sequence length="113" mass="12500">MFKVIQIAGVAITMAASSFVMTAPAHAQDMELRIGRDGVRPVIRDRDRDMDRRGPPPRGRGCGEREARAAARASGLRDPEIVRVTPRRVVVEGFTRRGQDTITFANERGCPEI</sequence>
<reference evidence="7" key="1">
    <citation type="submission" date="2016-10" db="EMBL/GenBank/DDBJ databases">
        <authorList>
            <person name="Wibberg D."/>
        </authorList>
    </citation>
    <scope>NUCLEOTIDE SEQUENCE [LARGE SCALE GENOMIC DNA]</scope>
</reference>
<keyword evidence="9" id="KW-1185">Reference proteome</keyword>
<feature type="compositionally biased region" description="Basic and acidic residues" evidence="1">
    <location>
        <begin position="61"/>
        <end position="78"/>
    </location>
</feature>
<reference evidence="6" key="2">
    <citation type="submission" date="2016-10" db="EMBL/GenBank/DDBJ databases">
        <authorList>
            <person name="de Groot N.N."/>
        </authorList>
    </citation>
    <scope>NUCLEOTIDE SEQUENCE [LARGE SCALE GENOMIC DNA]</scope>
    <source>
        <strain evidence="6">DSM25559</strain>
    </source>
</reference>
<evidence type="ECO:0000313" key="8">
    <source>
        <dbReference type="Proteomes" id="UP000237447"/>
    </source>
</evidence>
<evidence type="ECO:0000256" key="2">
    <source>
        <dbReference type="SAM" id="SignalP"/>
    </source>
</evidence>
<dbReference type="RefSeq" id="WP_077105134.1">
    <property type="nucleotide sequence ID" value="NZ_CP133552.1"/>
</dbReference>
<accession>A0A1R3TBU0</accession>
<feature type="signal peptide" evidence="2">
    <location>
        <begin position="1"/>
        <end position="27"/>
    </location>
</feature>
<feature type="region of interest" description="Disordered" evidence="1">
    <location>
        <begin position="38"/>
        <end position="78"/>
    </location>
</feature>
<dbReference type="EMBL" id="NXEJ01000008">
    <property type="protein sequence ID" value="POO50102.1"/>
    <property type="molecule type" value="Genomic_DNA"/>
</dbReference>
<gene>
    <name evidence="5" type="ORF">CPJ18_17070</name>
    <name evidence="6" type="ORF">DSM25559_0837</name>
    <name evidence="3" type="ORF">RMR22_08590</name>
    <name evidence="4" type="ORF">RMS29_07140</name>
</gene>
<evidence type="ECO:0000313" key="7">
    <source>
        <dbReference type="Proteomes" id="UP000187891"/>
    </source>
</evidence>
<evidence type="ECO:0000313" key="4">
    <source>
        <dbReference type="EMBL" id="MDX8329001.1"/>
    </source>
</evidence>